<dbReference type="RefSeq" id="XP_052949667.1">
    <property type="nucleotide sequence ID" value="XM_053087923.1"/>
</dbReference>
<accession>A0AA38HG03</accession>
<keyword evidence="2" id="KW-1185">Reference proteome</keyword>
<dbReference type="Proteomes" id="UP001164286">
    <property type="component" value="Unassembled WGS sequence"/>
</dbReference>
<name>A0AA38HG03_9TREE</name>
<reference evidence="1" key="1">
    <citation type="journal article" date="2022" name="G3 (Bethesda)">
        <title>High quality genome of the basidiomycete yeast Dioszegia hungarica PDD-24b-2 isolated from cloud water.</title>
        <authorList>
            <person name="Jarrige D."/>
            <person name="Haridas S."/>
            <person name="Bleykasten-Grosshans C."/>
            <person name="Joly M."/>
            <person name="Nadalig T."/>
            <person name="Sancelme M."/>
            <person name="Vuilleumier S."/>
            <person name="Grigoriev I.V."/>
            <person name="Amato P."/>
            <person name="Bringel F."/>
        </authorList>
    </citation>
    <scope>NUCLEOTIDE SEQUENCE</scope>
    <source>
        <strain evidence="1">PDD-24b-2</strain>
    </source>
</reference>
<sequence>MPQLPEDLLDLLFLDQADSFRLRFFRDQADFFRLCFVELLHECPLWRRRVLGQDHPQRLRILHSITKSSRHTISHQGELDVVGTSDLRNGHPQGTGLRVRIHLSIRSRVRDGHRPAAALGPLAGLALPCTGFDVHEITVLVGRPLPLRPERVSFVEIRPVVKLKCRRGEDGVPVAAFHFGRLDRSRQNLEFPVSVTDCDGLRPPRPACDFSHLLRGQDLHPYRSLTARPLPAGHLGSVHGDLVRTRLAFHKADVDLTFGRVRAPLDMLDSGRLALPGIRVAFDAFSLAFAALVLDLATKGLPLFIDDDRIRKLCWDHAIRGREPSDGRLCSDLGVGLGISRFDRKSELGFGRIMRVLQEHSLLRRRSPPWARGGVAVVHGRHVMLWVGSRRGRREGWLSMCLTQGELADMVQQGWWRLAIEVHRTLTRITESPFLKLGEYARGVLRRDGGKLNKGEREISFCLNLRSSGHGGADRADLDIVVDL</sequence>
<proteinExistence type="predicted"/>
<comment type="caution">
    <text evidence="1">The sequence shown here is derived from an EMBL/GenBank/DDBJ whole genome shotgun (WGS) entry which is preliminary data.</text>
</comment>
<dbReference type="AlphaFoldDB" id="A0AA38HG03"/>
<protein>
    <submittedName>
        <fullName evidence="1">Uncharacterized protein</fullName>
    </submittedName>
</protein>
<gene>
    <name evidence="1" type="ORF">MKK02DRAFT_29855</name>
</gene>
<evidence type="ECO:0000313" key="1">
    <source>
        <dbReference type="EMBL" id="KAI9639890.1"/>
    </source>
</evidence>
<organism evidence="1 2">
    <name type="scientific">Dioszegia hungarica</name>
    <dbReference type="NCBI Taxonomy" id="4972"/>
    <lineage>
        <taxon>Eukaryota</taxon>
        <taxon>Fungi</taxon>
        <taxon>Dikarya</taxon>
        <taxon>Basidiomycota</taxon>
        <taxon>Agaricomycotina</taxon>
        <taxon>Tremellomycetes</taxon>
        <taxon>Tremellales</taxon>
        <taxon>Bulleribasidiaceae</taxon>
        <taxon>Dioszegia</taxon>
    </lineage>
</organism>
<dbReference type="GeneID" id="77727128"/>
<dbReference type="EMBL" id="JAKWFO010000001">
    <property type="protein sequence ID" value="KAI9639890.1"/>
    <property type="molecule type" value="Genomic_DNA"/>
</dbReference>
<evidence type="ECO:0000313" key="2">
    <source>
        <dbReference type="Proteomes" id="UP001164286"/>
    </source>
</evidence>